<dbReference type="InterPro" id="IPR000719">
    <property type="entry name" value="Prot_kinase_dom"/>
</dbReference>
<dbReference type="AlphaFoldDB" id="A0A9P4JVS5"/>
<dbReference type="Pfam" id="PF00069">
    <property type="entry name" value="Pkinase"/>
    <property type="match status" value="1"/>
</dbReference>
<dbReference type="InterPro" id="IPR051931">
    <property type="entry name" value="PAK3-like"/>
</dbReference>
<keyword evidence="2" id="KW-0547">Nucleotide-binding</keyword>
<keyword evidence="7" id="KW-1185">Reference proteome</keyword>
<dbReference type="GO" id="GO:0004672">
    <property type="term" value="F:protein kinase activity"/>
    <property type="evidence" value="ECO:0007669"/>
    <property type="project" value="InterPro"/>
</dbReference>
<keyword evidence="3" id="KW-0067">ATP-binding</keyword>
<gene>
    <name evidence="6" type="ORF">CC78DRAFT_479915</name>
</gene>
<evidence type="ECO:0000256" key="2">
    <source>
        <dbReference type="ARBA" id="ARBA00022741"/>
    </source>
</evidence>
<evidence type="ECO:0000256" key="3">
    <source>
        <dbReference type="ARBA" id="ARBA00022840"/>
    </source>
</evidence>
<evidence type="ECO:0000313" key="6">
    <source>
        <dbReference type="EMBL" id="KAF2258054.1"/>
    </source>
</evidence>
<protein>
    <recommendedName>
        <fullName evidence="5">Protein kinase domain-containing protein</fullName>
    </recommendedName>
</protein>
<evidence type="ECO:0000259" key="5">
    <source>
        <dbReference type="PROSITE" id="PS50011"/>
    </source>
</evidence>
<evidence type="ECO:0000256" key="4">
    <source>
        <dbReference type="SAM" id="MobiDB-lite"/>
    </source>
</evidence>
<comment type="similarity">
    <text evidence="1">Belongs to the protein kinase superfamily. STE Ser/Thr protein kinase family. STE20 subfamily.</text>
</comment>
<proteinExistence type="inferred from homology"/>
<feature type="domain" description="Protein kinase" evidence="5">
    <location>
        <begin position="94"/>
        <end position="338"/>
    </location>
</feature>
<comment type="caution">
    <text evidence="6">The sequence shown here is derived from an EMBL/GenBank/DDBJ whole genome shotgun (WGS) entry which is preliminary data.</text>
</comment>
<dbReference type="PROSITE" id="PS50011">
    <property type="entry name" value="PROTEIN_KINASE_DOM"/>
    <property type="match status" value="1"/>
</dbReference>
<evidence type="ECO:0000256" key="1">
    <source>
        <dbReference type="ARBA" id="ARBA00008874"/>
    </source>
</evidence>
<dbReference type="SUPFAM" id="SSF56112">
    <property type="entry name" value="Protein kinase-like (PK-like)"/>
    <property type="match status" value="1"/>
</dbReference>
<dbReference type="InterPro" id="IPR011009">
    <property type="entry name" value="Kinase-like_dom_sf"/>
</dbReference>
<feature type="region of interest" description="Disordered" evidence="4">
    <location>
        <begin position="17"/>
        <end position="40"/>
    </location>
</feature>
<accession>A0A9P4JVS5</accession>
<dbReference type="Gene3D" id="1.10.510.10">
    <property type="entry name" value="Transferase(Phosphotransferase) domain 1"/>
    <property type="match status" value="1"/>
</dbReference>
<dbReference type="GO" id="GO:0005524">
    <property type="term" value="F:ATP binding"/>
    <property type="evidence" value="ECO:0007669"/>
    <property type="project" value="UniProtKB-KW"/>
</dbReference>
<dbReference type="OrthoDB" id="3738511at2759"/>
<dbReference type="PANTHER" id="PTHR45832:SF22">
    <property type="entry name" value="SERINE_THREONINE-PROTEIN KINASE SAMKA-RELATED"/>
    <property type="match status" value="1"/>
</dbReference>
<dbReference type="EMBL" id="ML986789">
    <property type="protein sequence ID" value="KAF2258054.1"/>
    <property type="molecule type" value="Genomic_DNA"/>
</dbReference>
<feature type="compositionally biased region" description="Basic and acidic residues" evidence="4">
    <location>
        <begin position="28"/>
        <end position="40"/>
    </location>
</feature>
<dbReference type="PANTHER" id="PTHR45832">
    <property type="entry name" value="SERINE/THREONINE-PROTEIN KINASE SAMKA-RELATED-RELATED"/>
    <property type="match status" value="1"/>
</dbReference>
<dbReference type="SMART" id="SM00220">
    <property type="entry name" value="S_TKc"/>
    <property type="match status" value="1"/>
</dbReference>
<name>A0A9P4JVS5_9PLEO</name>
<reference evidence="7" key="1">
    <citation type="journal article" date="2020" name="Stud. Mycol.">
        <title>101 Dothideomycetes genomes: A test case for predicting lifestyles and emergence of pathogens.</title>
        <authorList>
            <person name="Haridas S."/>
            <person name="Albert R."/>
            <person name="Binder M."/>
            <person name="Bloem J."/>
            <person name="LaButti K."/>
            <person name="Salamov A."/>
            <person name="Andreopoulos B."/>
            <person name="Baker S."/>
            <person name="Barry K."/>
            <person name="Bills G."/>
            <person name="Bluhm B."/>
            <person name="Cannon C."/>
            <person name="Castanera R."/>
            <person name="Culley D."/>
            <person name="Daum C."/>
            <person name="Ezra D."/>
            <person name="Gonzalez J."/>
            <person name="Henrissat B."/>
            <person name="Kuo A."/>
            <person name="Liang C."/>
            <person name="Lipzen A."/>
            <person name="Lutzoni F."/>
            <person name="Magnuson J."/>
            <person name="Mondo S."/>
            <person name="Nolan M."/>
            <person name="Ohm R."/>
            <person name="Pangilinan J."/>
            <person name="Park H.-J."/>
            <person name="Ramirez L."/>
            <person name="Alfaro M."/>
            <person name="Sun H."/>
            <person name="Tritt A."/>
            <person name="Yoshinaga Y."/>
            <person name="Zwiers L.-H."/>
            <person name="Turgeon B."/>
            <person name="Goodwin S."/>
            <person name="Spatafora J."/>
            <person name="Crous P."/>
            <person name="Grigoriev I."/>
        </authorList>
    </citation>
    <scope>NUCLEOTIDE SEQUENCE [LARGE SCALE GENOMIC DNA]</scope>
    <source>
        <strain evidence="7">CBS 304.66</strain>
    </source>
</reference>
<evidence type="ECO:0000313" key="7">
    <source>
        <dbReference type="Proteomes" id="UP000800093"/>
    </source>
</evidence>
<sequence length="338" mass="37946">MSSTWNKRHTQIDFNALAGLKSQPPDINDVRGKNTTPKRDRTKAFGRKRLNTLYEETTDPETGLKDLTLVEATKSGVRAHEYIRAKYSSPWEDYEKCWDLRLGVKDWITVAERRGAQSNAVAVKSRPNDPLSKLVLVKRFEGPSFEENVRRLQQVQHTNIVSALEVFRFERTSYVVFEYMAYSISYIAGNPRLDEIRLAAILGQILAGLAHLTKEGFDHGSLTCSNILIHPYGDVKIENCCTHASNGASRYVEALSSIVAELINGYVKEDGAVGVDDLRRWPPGSNAVSFLSETTSAVSVFKLIKHPLLQLPWQKDMLIGVVSFATVGTRIGYKYPPR</sequence>
<organism evidence="6 7">
    <name type="scientific">Lojkania enalia</name>
    <dbReference type="NCBI Taxonomy" id="147567"/>
    <lineage>
        <taxon>Eukaryota</taxon>
        <taxon>Fungi</taxon>
        <taxon>Dikarya</taxon>
        <taxon>Ascomycota</taxon>
        <taxon>Pezizomycotina</taxon>
        <taxon>Dothideomycetes</taxon>
        <taxon>Pleosporomycetidae</taxon>
        <taxon>Pleosporales</taxon>
        <taxon>Pleosporales incertae sedis</taxon>
        <taxon>Lojkania</taxon>
    </lineage>
</organism>
<dbReference type="Proteomes" id="UP000800093">
    <property type="component" value="Unassembled WGS sequence"/>
</dbReference>